<keyword evidence="2" id="KW-1185">Reference proteome</keyword>
<evidence type="ECO:0008006" key="3">
    <source>
        <dbReference type="Google" id="ProtNLM"/>
    </source>
</evidence>
<comment type="caution">
    <text evidence="1">The sequence shown here is derived from an EMBL/GenBank/DDBJ whole genome shotgun (WGS) entry which is preliminary data.</text>
</comment>
<reference evidence="1 2" key="1">
    <citation type="submission" date="2019-09" db="EMBL/GenBank/DDBJ databases">
        <title>Nocardioides panacisoli sp. nov., isolated from the soil of a ginseng field.</title>
        <authorList>
            <person name="Cho C."/>
        </authorList>
    </citation>
    <scope>NUCLEOTIDE SEQUENCE [LARGE SCALE GENOMIC DNA]</scope>
    <source>
        <strain evidence="1 2">BN130099</strain>
    </source>
</reference>
<protein>
    <recommendedName>
        <fullName evidence="3">N-acetyltransferase domain-containing protein</fullName>
    </recommendedName>
</protein>
<dbReference type="EMBL" id="VUJV01000007">
    <property type="protein sequence ID" value="KAA1416457.1"/>
    <property type="molecule type" value="Genomic_DNA"/>
</dbReference>
<sequence length="274" mass="29379">MPWSTTSDIAEFVAAASDFLSTRPVEHTPLLTEADYLSRRPQPEADQSYGWWTDGSGAVDGAFLRAPRHPPILTPMPAAAAAGLVDVLDARQGVGCDVTSVDDVLEAWERQGIHLAPRHRLVIHRLDALRPQPLPPGEPRTAQPSDKALLDGWFDDLMAASPGDTSDREYVVDDPLADGRIVLWEVDGEPRAMAGWTRVLHGMTRVSAVYAPSGDPRIETAVLAAASEQAASTATDVLVLAGLADRDGIARLAALGYRAVRERVVLAPDPDVSS</sequence>
<evidence type="ECO:0000313" key="1">
    <source>
        <dbReference type="EMBL" id="KAA1416457.1"/>
    </source>
</evidence>
<evidence type="ECO:0000313" key="2">
    <source>
        <dbReference type="Proteomes" id="UP000325003"/>
    </source>
</evidence>
<dbReference type="RefSeq" id="WP_149729998.1">
    <property type="nucleotide sequence ID" value="NZ_VUJV01000007.1"/>
</dbReference>
<reference evidence="1 2" key="2">
    <citation type="submission" date="2019-09" db="EMBL/GenBank/DDBJ databases">
        <authorList>
            <person name="Jin C."/>
        </authorList>
    </citation>
    <scope>NUCLEOTIDE SEQUENCE [LARGE SCALE GENOMIC DNA]</scope>
    <source>
        <strain evidence="1 2">BN130099</strain>
    </source>
</reference>
<accession>A0A5B1L9W0</accession>
<gene>
    <name evidence="1" type="ORF">F0U44_19290</name>
</gene>
<proteinExistence type="predicted"/>
<dbReference type="Gene3D" id="3.40.630.30">
    <property type="match status" value="1"/>
</dbReference>
<name>A0A5B1L9W0_9ACTN</name>
<dbReference type="AlphaFoldDB" id="A0A5B1L9W0"/>
<organism evidence="1 2">
    <name type="scientific">Nocardioides humilatus</name>
    <dbReference type="NCBI Taxonomy" id="2607660"/>
    <lineage>
        <taxon>Bacteria</taxon>
        <taxon>Bacillati</taxon>
        <taxon>Actinomycetota</taxon>
        <taxon>Actinomycetes</taxon>
        <taxon>Propionibacteriales</taxon>
        <taxon>Nocardioidaceae</taxon>
        <taxon>Nocardioides</taxon>
    </lineage>
</organism>
<dbReference type="Proteomes" id="UP000325003">
    <property type="component" value="Unassembled WGS sequence"/>
</dbReference>